<dbReference type="PANTHER" id="PTHR48071">
    <property type="entry name" value="SRCR DOMAIN-CONTAINING PROTEIN"/>
    <property type="match status" value="1"/>
</dbReference>
<dbReference type="EMBL" id="JADXDR010000138">
    <property type="protein sequence ID" value="KAI7837999.1"/>
    <property type="molecule type" value="Genomic_DNA"/>
</dbReference>
<evidence type="ECO:0000259" key="3">
    <source>
        <dbReference type="PROSITE" id="PS50287"/>
    </source>
</evidence>
<proteinExistence type="predicted"/>
<dbReference type="PANTHER" id="PTHR48071:SF18">
    <property type="entry name" value="DELETED IN MALIGNANT BRAIN TUMORS 1 PROTEIN-RELATED"/>
    <property type="match status" value="1"/>
</dbReference>
<dbReference type="Proteomes" id="UP001205105">
    <property type="component" value="Unassembled WGS sequence"/>
</dbReference>
<dbReference type="GO" id="GO:0016020">
    <property type="term" value="C:membrane"/>
    <property type="evidence" value="ECO:0007669"/>
    <property type="project" value="InterPro"/>
</dbReference>
<dbReference type="Pfam" id="PF00530">
    <property type="entry name" value="SRCR"/>
    <property type="match status" value="5"/>
</dbReference>
<dbReference type="InterPro" id="IPR036772">
    <property type="entry name" value="SRCR-like_dom_sf"/>
</dbReference>
<keyword evidence="2" id="KW-0732">Signal</keyword>
<organism evidence="4 5">
    <name type="scientific">Chlorella ohadii</name>
    <dbReference type="NCBI Taxonomy" id="2649997"/>
    <lineage>
        <taxon>Eukaryota</taxon>
        <taxon>Viridiplantae</taxon>
        <taxon>Chlorophyta</taxon>
        <taxon>core chlorophytes</taxon>
        <taxon>Trebouxiophyceae</taxon>
        <taxon>Chlorellales</taxon>
        <taxon>Chlorellaceae</taxon>
        <taxon>Chlorella clade</taxon>
        <taxon>Chlorella</taxon>
    </lineage>
</organism>
<feature type="signal peptide" evidence="2">
    <location>
        <begin position="1"/>
        <end position="23"/>
    </location>
</feature>
<evidence type="ECO:0000313" key="5">
    <source>
        <dbReference type="Proteomes" id="UP001205105"/>
    </source>
</evidence>
<keyword evidence="5" id="KW-1185">Reference proteome</keyword>
<sequence length="612" mass="62469">MRYAGFAICVALVLLAATTAAAAAAAAPAIGDVRLAGGPSPRQGQVQVQVDGQWVDAVCQTDNGDDNSLGPQVVCRQLGFTGGAQFFFPKNAALPAGNATVLTGALVCNGSEASLADCEFSAAEGDYIPNCTDTDNEAFFLGVVCAGAVQIEELRLAGGPSPSEGRVELLLANSTQWGTLCGTWTADGDPAVAQVVCRQLGYEPSQALSRGGGIFGSGGLPAAAAMNPGCNGEEEALEDCSLMLLSGNDTCHAAAFGVSCNGSQAITGVRLAGGPSEKAGRLEVKLLGNDSWHGVCASSWPDDFAPIARLVCRSLGFYGGATRGLGWYGTDLQPGIADLVCGPEATDLNGCSFAAAESRQCAPETTVGVACEGSADIQELRLANGTTEREGRVEIRLNGSEWWTIGNSLEAAAAATVVCRQLGYGGGAVRGGAPYGIGPVLLNDAAGSQFEVPASKVEALSCRGTETNLNECSWMLARSAYLDLLSVACEGAQTISDVRLTNNGTAGGADGRLEVQMGGKWGTVCGFTAWFDEGAAAAACTQLGFPGPARIVNGTAYTSDASLPILIAHVACGTAANQTSLNACSFDWNDPPMPTCEHADDVGLVCTKESNQ</sequence>
<dbReference type="SMART" id="SM00202">
    <property type="entry name" value="SR"/>
    <property type="match status" value="5"/>
</dbReference>
<comment type="caution">
    <text evidence="4">The sequence shown here is derived from an EMBL/GenBank/DDBJ whole genome shotgun (WGS) entry which is preliminary data.</text>
</comment>
<feature type="chain" id="PRO_5042122815" description="SRCR domain-containing protein" evidence="2">
    <location>
        <begin position="24"/>
        <end position="612"/>
    </location>
</feature>
<dbReference type="AlphaFoldDB" id="A0AAD5DKE7"/>
<dbReference type="InterPro" id="IPR001190">
    <property type="entry name" value="SRCR"/>
</dbReference>
<protein>
    <recommendedName>
        <fullName evidence="3">SRCR domain-containing protein</fullName>
    </recommendedName>
</protein>
<feature type="domain" description="SRCR" evidence="3">
    <location>
        <begin position="269"/>
        <end position="372"/>
    </location>
</feature>
<name>A0AAD5DKE7_9CHLO</name>
<feature type="domain" description="SRCR" evidence="3">
    <location>
        <begin position="498"/>
        <end position="607"/>
    </location>
</feature>
<dbReference type="SUPFAM" id="SSF56487">
    <property type="entry name" value="SRCR-like"/>
    <property type="match status" value="5"/>
</dbReference>
<evidence type="ECO:0000313" key="4">
    <source>
        <dbReference type="EMBL" id="KAI7837999.1"/>
    </source>
</evidence>
<feature type="domain" description="SRCR" evidence="3">
    <location>
        <begin position="33"/>
        <end position="146"/>
    </location>
</feature>
<reference evidence="4" key="1">
    <citation type="submission" date="2020-11" db="EMBL/GenBank/DDBJ databases">
        <title>Chlorella ohadii genome sequencing and assembly.</title>
        <authorList>
            <person name="Murik O."/>
            <person name="Treves H."/>
            <person name="Kedem I."/>
            <person name="Shotland Y."/>
            <person name="Kaplan A."/>
        </authorList>
    </citation>
    <scope>NUCLEOTIDE SEQUENCE</scope>
    <source>
        <strain evidence="4">1</strain>
    </source>
</reference>
<accession>A0AAD5DKE7</accession>
<dbReference type="Gene3D" id="3.10.250.10">
    <property type="entry name" value="SRCR-like domain"/>
    <property type="match status" value="5"/>
</dbReference>
<dbReference type="PROSITE" id="PS50287">
    <property type="entry name" value="SRCR_2"/>
    <property type="match status" value="5"/>
</dbReference>
<evidence type="ECO:0000256" key="2">
    <source>
        <dbReference type="SAM" id="SignalP"/>
    </source>
</evidence>
<evidence type="ECO:0000256" key="1">
    <source>
        <dbReference type="ARBA" id="ARBA00023157"/>
    </source>
</evidence>
<keyword evidence="1" id="KW-1015">Disulfide bond</keyword>
<dbReference type="PRINTS" id="PR00258">
    <property type="entry name" value="SPERACTRCPTR"/>
</dbReference>
<feature type="domain" description="SRCR" evidence="3">
    <location>
        <begin position="380"/>
        <end position="490"/>
    </location>
</feature>
<gene>
    <name evidence="4" type="ORF">COHA_008181</name>
</gene>
<feature type="domain" description="SRCR" evidence="3">
    <location>
        <begin position="154"/>
        <end position="261"/>
    </location>
</feature>